<dbReference type="Pfam" id="PF07690">
    <property type="entry name" value="MFS_1"/>
    <property type="match status" value="1"/>
</dbReference>
<dbReference type="InterPro" id="IPR011701">
    <property type="entry name" value="MFS"/>
</dbReference>
<keyword evidence="3" id="KW-1185">Reference proteome</keyword>
<dbReference type="Gene3D" id="1.20.1250.20">
    <property type="entry name" value="MFS general substrate transporter like domains"/>
    <property type="match status" value="1"/>
</dbReference>
<accession>A0A914EEB6</accession>
<dbReference type="Proteomes" id="UP000887540">
    <property type="component" value="Unplaced"/>
</dbReference>
<dbReference type="GO" id="GO:0022857">
    <property type="term" value="F:transmembrane transporter activity"/>
    <property type="evidence" value="ECO:0007669"/>
    <property type="project" value="InterPro"/>
</dbReference>
<dbReference type="GO" id="GO:0016020">
    <property type="term" value="C:membrane"/>
    <property type="evidence" value="ECO:0007669"/>
    <property type="project" value="TreeGrafter"/>
</dbReference>
<dbReference type="PANTHER" id="PTHR45757">
    <property type="entry name" value="PROTEIN CBG23364-RELATED"/>
    <property type="match status" value="1"/>
</dbReference>
<keyword evidence="1" id="KW-0472">Membrane</keyword>
<dbReference type="WBParaSite" id="ACRNAN_scaffold746.g22147.t1">
    <property type="protein sequence ID" value="ACRNAN_scaffold746.g22147.t1"/>
    <property type="gene ID" value="ACRNAN_scaffold746.g22147"/>
</dbReference>
<evidence type="ECO:0000256" key="2">
    <source>
        <dbReference type="SAM" id="SignalP"/>
    </source>
</evidence>
<evidence type="ECO:0000256" key="1">
    <source>
        <dbReference type="SAM" id="Phobius"/>
    </source>
</evidence>
<feature type="transmembrane region" description="Helical" evidence="1">
    <location>
        <begin position="6"/>
        <end position="33"/>
    </location>
</feature>
<proteinExistence type="predicted"/>
<dbReference type="SUPFAM" id="SSF103473">
    <property type="entry name" value="MFS general substrate transporter"/>
    <property type="match status" value="2"/>
</dbReference>
<feature type="transmembrane region" description="Helical" evidence="1">
    <location>
        <begin position="77"/>
        <end position="97"/>
    </location>
</feature>
<sequence length="270" mass="29953">MPLAIMQGFLVALIARFIQGVAFACNFPVIGVFTSKWTYFKQNGLFVSTLVAFVQFSPILTNPISGALCTSSLGWQSVFYGHSLCSLVLFILFYFLYRNTPAKHPLVGRTESVAAEGCLGIATGGFFKTGSLISKHYNSFVTGNISLGIMITMLIVPIMVNGINEHNEQEEWRWIFIITACVLVGTNIIFALIGTAEPAYWTTDEFLSQQISKHLKNVEIGIQTTDCMEKGIEINGVRYGFSWKENEWVQVLPEASKNGSQKDRKGSCVF</sequence>
<reference evidence="4" key="1">
    <citation type="submission" date="2022-11" db="UniProtKB">
        <authorList>
            <consortium name="WormBaseParasite"/>
        </authorList>
    </citation>
    <scope>IDENTIFICATION</scope>
</reference>
<dbReference type="PANTHER" id="PTHR45757:SF23">
    <property type="entry name" value="MAJOR FACILITATOR SUPERFAMILY (MFS) PROFILE DOMAIN-CONTAINING PROTEIN"/>
    <property type="match status" value="1"/>
</dbReference>
<evidence type="ECO:0000313" key="3">
    <source>
        <dbReference type="Proteomes" id="UP000887540"/>
    </source>
</evidence>
<keyword evidence="2" id="KW-0732">Signal</keyword>
<name>A0A914EEB6_9BILA</name>
<feature type="transmembrane region" description="Helical" evidence="1">
    <location>
        <begin position="172"/>
        <end position="193"/>
    </location>
</feature>
<organism evidence="3 4">
    <name type="scientific">Acrobeloides nanus</name>
    <dbReference type="NCBI Taxonomy" id="290746"/>
    <lineage>
        <taxon>Eukaryota</taxon>
        <taxon>Metazoa</taxon>
        <taxon>Ecdysozoa</taxon>
        <taxon>Nematoda</taxon>
        <taxon>Chromadorea</taxon>
        <taxon>Rhabditida</taxon>
        <taxon>Tylenchina</taxon>
        <taxon>Cephalobomorpha</taxon>
        <taxon>Cephaloboidea</taxon>
        <taxon>Cephalobidae</taxon>
        <taxon>Acrobeloides</taxon>
    </lineage>
</organism>
<feature type="transmembrane region" description="Helical" evidence="1">
    <location>
        <begin position="137"/>
        <end position="160"/>
    </location>
</feature>
<dbReference type="AlphaFoldDB" id="A0A914EEB6"/>
<feature type="signal peptide" evidence="2">
    <location>
        <begin position="1"/>
        <end position="20"/>
    </location>
</feature>
<evidence type="ECO:0000313" key="4">
    <source>
        <dbReference type="WBParaSite" id="ACRNAN_scaffold746.g22147.t1"/>
    </source>
</evidence>
<feature type="transmembrane region" description="Helical" evidence="1">
    <location>
        <begin position="45"/>
        <end position="65"/>
    </location>
</feature>
<dbReference type="InterPro" id="IPR036259">
    <property type="entry name" value="MFS_trans_sf"/>
</dbReference>
<keyword evidence="1" id="KW-1133">Transmembrane helix</keyword>
<keyword evidence="1" id="KW-0812">Transmembrane</keyword>
<feature type="chain" id="PRO_5037046702" evidence="2">
    <location>
        <begin position="21"/>
        <end position="270"/>
    </location>
</feature>
<protein>
    <submittedName>
        <fullName evidence="4">Major facilitator superfamily (MFS) profile domain-containing protein</fullName>
    </submittedName>
</protein>